<feature type="region of interest" description="Disordered" evidence="10">
    <location>
        <begin position="185"/>
        <end position="213"/>
    </location>
</feature>
<keyword evidence="4" id="KW-1003">Cell membrane</keyword>
<dbReference type="EMBL" id="CP000613">
    <property type="protein sequence ID" value="ACI98096.1"/>
    <property type="molecule type" value="Genomic_DNA"/>
</dbReference>
<keyword evidence="9" id="KW-0472">Membrane</keyword>
<evidence type="ECO:0000256" key="9">
    <source>
        <dbReference type="ARBA" id="ARBA00023136"/>
    </source>
</evidence>
<reference evidence="12 13" key="1">
    <citation type="journal article" date="2010" name="BMC Genomics">
        <title>Metabolic flexibility revealed in the genome of the cyst-forming alpha-1 proteobacterium Rhodospirillum centenum.</title>
        <authorList>
            <person name="Lu Y.K."/>
            <person name="Marden J."/>
            <person name="Han M."/>
            <person name="Swingley W.D."/>
            <person name="Mastrian S.D."/>
            <person name="Chowdhury S.R."/>
            <person name="Hao J."/>
            <person name="Helmy T."/>
            <person name="Kim S."/>
            <person name="Kurdoglu A.A."/>
            <person name="Matthies H.J."/>
            <person name="Rollo D."/>
            <person name="Stothard P."/>
            <person name="Blankenship R.E."/>
            <person name="Bauer C.E."/>
            <person name="Touchman J.W."/>
        </authorList>
    </citation>
    <scope>NUCLEOTIDE SEQUENCE [LARGE SCALE GENOMIC DNA]</scope>
    <source>
        <strain evidence="13">ATCC 51521 / SW</strain>
    </source>
</reference>
<dbReference type="STRING" id="414684.RC1_0661"/>
<dbReference type="InterPro" id="IPR006260">
    <property type="entry name" value="TonB/TolA_C"/>
</dbReference>
<evidence type="ECO:0000313" key="12">
    <source>
        <dbReference type="EMBL" id="ACI98096.1"/>
    </source>
</evidence>
<evidence type="ECO:0000256" key="4">
    <source>
        <dbReference type="ARBA" id="ARBA00022475"/>
    </source>
</evidence>
<evidence type="ECO:0000256" key="6">
    <source>
        <dbReference type="ARBA" id="ARBA00022692"/>
    </source>
</evidence>
<proteinExistence type="inferred from homology"/>
<dbReference type="GO" id="GO:0015031">
    <property type="term" value="P:protein transport"/>
    <property type="evidence" value="ECO:0007669"/>
    <property type="project" value="UniProtKB-KW"/>
</dbReference>
<dbReference type="PANTHER" id="PTHR33446:SF2">
    <property type="entry name" value="PROTEIN TONB"/>
    <property type="match status" value="1"/>
</dbReference>
<feature type="domain" description="TonB C-terminal" evidence="11">
    <location>
        <begin position="191"/>
        <end position="283"/>
    </location>
</feature>
<keyword evidence="6" id="KW-0812">Transmembrane</keyword>
<dbReference type="GO" id="GO:0098797">
    <property type="term" value="C:plasma membrane protein complex"/>
    <property type="evidence" value="ECO:0007669"/>
    <property type="project" value="TreeGrafter"/>
</dbReference>
<keyword evidence="3" id="KW-0813">Transport</keyword>
<evidence type="ECO:0000256" key="8">
    <source>
        <dbReference type="ARBA" id="ARBA00022989"/>
    </source>
</evidence>
<organism evidence="12 13">
    <name type="scientific">Rhodospirillum centenum (strain ATCC 51521 / SW)</name>
    <dbReference type="NCBI Taxonomy" id="414684"/>
    <lineage>
        <taxon>Bacteria</taxon>
        <taxon>Pseudomonadati</taxon>
        <taxon>Pseudomonadota</taxon>
        <taxon>Alphaproteobacteria</taxon>
        <taxon>Rhodospirillales</taxon>
        <taxon>Rhodospirillaceae</taxon>
        <taxon>Rhodospirillum</taxon>
    </lineage>
</organism>
<sequence length="283" mass="28979">MGTAGAGPGILIPGRVPAPREGPPLPLLAAATPAPLSPDPAARRARITRRALTLSAAAHLLGLGLLAGLAADPQRRAPLEETAVEVLVRPAGGEPSRAALRRAAAAALATVTGMPPATALDGTETAAGPETPQGLPHLAWPELPVRIAPPRLTAQATQALRAPDAPPPLPAPEPVDLESFIPRVPAGREASPSPARARPDNPTPAYPEAARRQGLQGKVLLRVTVGPSGEPVQVSLVESSGWALLDDAALETVKGWRFDPAHRDGLPVAAVVEVPVAFSLDQP</sequence>
<dbReference type="AlphaFoldDB" id="B6IRL0"/>
<feature type="region of interest" description="Disordered" evidence="10">
    <location>
        <begin position="1"/>
        <end position="40"/>
    </location>
</feature>
<dbReference type="KEGG" id="rce:RC1_0661"/>
<comment type="subcellular location">
    <subcellularLocation>
        <location evidence="1">Cell inner membrane</location>
        <topology evidence="1">Single-pass membrane protein</topology>
        <orientation evidence="1">Periplasmic side</orientation>
    </subcellularLocation>
</comment>
<evidence type="ECO:0000256" key="5">
    <source>
        <dbReference type="ARBA" id="ARBA00022519"/>
    </source>
</evidence>
<dbReference type="Gene3D" id="3.30.1150.10">
    <property type="match status" value="1"/>
</dbReference>
<dbReference type="InterPro" id="IPR051045">
    <property type="entry name" value="TonB-dependent_transducer"/>
</dbReference>
<dbReference type="NCBIfam" id="TIGR01352">
    <property type="entry name" value="tonB_Cterm"/>
    <property type="match status" value="1"/>
</dbReference>
<dbReference type="InterPro" id="IPR037682">
    <property type="entry name" value="TonB_C"/>
</dbReference>
<keyword evidence="7" id="KW-0653">Protein transport</keyword>
<evidence type="ECO:0000256" key="2">
    <source>
        <dbReference type="ARBA" id="ARBA00006555"/>
    </source>
</evidence>
<keyword evidence="13" id="KW-1185">Reference proteome</keyword>
<dbReference type="GO" id="GO:0055085">
    <property type="term" value="P:transmembrane transport"/>
    <property type="evidence" value="ECO:0007669"/>
    <property type="project" value="InterPro"/>
</dbReference>
<evidence type="ECO:0000313" key="13">
    <source>
        <dbReference type="Proteomes" id="UP000001591"/>
    </source>
</evidence>
<dbReference type="eggNOG" id="COG0810">
    <property type="taxonomic scope" value="Bacteria"/>
</dbReference>
<keyword evidence="8" id="KW-1133">Transmembrane helix</keyword>
<accession>B6IRL0</accession>
<evidence type="ECO:0000256" key="7">
    <source>
        <dbReference type="ARBA" id="ARBA00022927"/>
    </source>
</evidence>
<evidence type="ECO:0000256" key="1">
    <source>
        <dbReference type="ARBA" id="ARBA00004383"/>
    </source>
</evidence>
<protein>
    <submittedName>
        <fullName evidence="12">Protein TonB, putative</fullName>
    </submittedName>
</protein>
<dbReference type="PROSITE" id="PS52015">
    <property type="entry name" value="TONB_CTD"/>
    <property type="match status" value="1"/>
</dbReference>
<evidence type="ECO:0000259" key="11">
    <source>
        <dbReference type="PROSITE" id="PS52015"/>
    </source>
</evidence>
<dbReference type="HOGENOM" id="CLU_1140990_0_0_5"/>
<dbReference type="Proteomes" id="UP000001591">
    <property type="component" value="Chromosome"/>
</dbReference>
<evidence type="ECO:0000256" key="10">
    <source>
        <dbReference type="SAM" id="MobiDB-lite"/>
    </source>
</evidence>
<name>B6IRL0_RHOCS</name>
<comment type="similarity">
    <text evidence="2">Belongs to the TonB family.</text>
</comment>
<dbReference type="Pfam" id="PF03544">
    <property type="entry name" value="TonB_C"/>
    <property type="match status" value="1"/>
</dbReference>
<dbReference type="SUPFAM" id="SSF74653">
    <property type="entry name" value="TolA/TonB C-terminal domain"/>
    <property type="match status" value="1"/>
</dbReference>
<gene>
    <name evidence="12" type="ordered locus">RC1_0661</name>
</gene>
<keyword evidence="5" id="KW-0997">Cell inner membrane</keyword>
<dbReference type="PANTHER" id="PTHR33446">
    <property type="entry name" value="PROTEIN TONB-RELATED"/>
    <property type="match status" value="1"/>
</dbReference>
<evidence type="ECO:0000256" key="3">
    <source>
        <dbReference type="ARBA" id="ARBA00022448"/>
    </source>
</evidence>
<dbReference type="GO" id="GO:0031992">
    <property type="term" value="F:energy transducer activity"/>
    <property type="evidence" value="ECO:0007669"/>
    <property type="project" value="TreeGrafter"/>
</dbReference>